<evidence type="ECO:0000313" key="4">
    <source>
        <dbReference type="EMBL" id="KDQ57835.1"/>
    </source>
</evidence>
<accession>A0A067PVF4</accession>
<feature type="compositionally biased region" description="Basic and acidic residues" evidence="1">
    <location>
        <begin position="126"/>
        <end position="146"/>
    </location>
</feature>
<gene>
    <name evidence="4" type="ORF">JAAARDRAFT_194102</name>
</gene>
<name>A0A067PVF4_9AGAM</name>
<feature type="compositionally biased region" description="Basic and acidic residues" evidence="1">
    <location>
        <begin position="364"/>
        <end position="374"/>
    </location>
</feature>
<organism evidence="4 5">
    <name type="scientific">Jaapia argillacea MUCL 33604</name>
    <dbReference type="NCBI Taxonomy" id="933084"/>
    <lineage>
        <taxon>Eukaryota</taxon>
        <taxon>Fungi</taxon>
        <taxon>Dikarya</taxon>
        <taxon>Basidiomycota</taxon>
        <taxon>Agaricomycotina</taxon>
        <taxon>Agaricomycetes</taxon>
        <taxon>Agaricomycetidae</taxon>
        <taxon>Jaapiales</taxon>
        <taxon>Jaapiaceae</taxon>
        <taxon>Jaapia</taxon>
    </lineage>
</organism>
<dbReference type="HOGENOM" id="CLU_066051_0_0_1"/>
<feature type="chain" id="PRO_5001647796" evidence="3">
    <location>
        <begin position="30"/>
        <end position="374"/>
    </location>
</feature>
<feature type="region of interest" description="Disordered" evidence="1">
    <location>
        <begin position="241"/>
        <end position="374"/>
    </location>
</feature>
<feature type="transmembrane region" description="Helical" evidence="2">
    <location>
        <begin position="82"/>
        <end position="102"/>
    </location>
</feature>
<keyword evidence="2" id="KW-1133">Transmembrane helix</keyword>
<keyword evidence="3" id="KW-0732">Signal</keyword>
<keyword evidence="2" id="KW-0812">Transmembrane</keyword>
<evidence type="ECO:0000256" key="3">
    <source>
        <dbReference type="SAM" id="SignalP"/>
    </source>
</evidence>
<keyword evidence="5" id="KW-1185">Reference proteome</keyword>
<reference evidence="5" key="1">
    <citation type="journal article" date="2014" name="Proc. Natl. Acad. Sci. U.S.A.">
        <title>Extensive sampling of basidiomycete genomes demonstrates inadequacy of the white-rot/brown-rot paradigm for wood decay fungi.</title>
        <authorList>
            <person name="Riley R."/>
            <person name="Salamov A.A."/>
            <person name="Brown D.W."/>
            <person name="Nagy L.G."/>
            <person name="Floudas D."/>
            <person name="Held B.W."/>
            <person name="Levasseur A."/>
            <person name="Lombard V."/>
            <person name="Morin E."/>
            <person name="Otillar R."/>
            <person name="Lindquist E.A."/>
            <person name="Sun H."/>
            <person name="LaButti K.M."/>
            <person name="Schmutz J."/>
            <person name="Jabbour D."/>
            <person name="Luo H."/>
            <person name="Baker S.E."/>
            <person name="Pisabarro A.G."/>
            <person name="Walton J.D."/>
            <person name="Blanchette R.A."/>
            <person name="Henrissat B."/>
            <person name="Martin F."/>
            <person name="Cullen D."/>
            <person name="Hibbett D.S."/>
            <person name="Grigoriev I.V."/>
        </authorList>
    </citation>
    <scope>NUCLEOTIDE SEQUENCE [LARGE SCALE GENOMIC DNA]</scope>
    <source>
        <strain evidence="5">MUCL 33604</strain>
    </source>
</reference>
<dbReference type="EMBL" id="KL197719">
    <property type="protein sequence ID" value="KDQ57835.1"/>
    <property type="molecule type" value="Genomic_DNA"/>
</dbReference>
<dbReference type="OrthoDB" id="3246365at2759"/>
<dbReference type="Proteomes" id="UP000027265">
    <property type="component" value="Unassembled WGS sequence"/>
</dbReference>
<sequence length="374" mass="40718">MTWTVAPPLFLGLSARILLELLFSPAVESIPALGDYLFNGVWQGVGFYFILTEFAQLAAPVALAIVGKLFWDLREGDVSRVVLTFLGVGLGVLGTDVLAQVVEDGGKGSGRKMRIVPMGDVGASSSKREKESRSHRDREREREKQKRERKISITAPPSISLESSLSTLDPHGVMTPLEREVAELRARASLADSERRRFKEERKWAISMGNKARAEQMGWQVRRYAALQESFNKEADKKLIEAASRRPRKVSRSSAPPEARRASGTEGPSTRPNAVPGPSRENGFAGPSRAYAVPGSSRENGVPGTSRTYAVPGPSRSKGVNDPSSNHASGVPPYRVPSPDRDVTVTIGTATRPRRTSGPSRPGVRVEVRKSGQR</sequence>
<feature type="compositionally biased region" description="Polar residues" evidence="1">
    <location>
        <begin position="297"/>
        <end position="308"/>
    </location>
</feature>
<evidence type="ECO:0000256" key="2">
    <source>
        <dbReference type="SAM" id="Phobius"/>
    </source>
</evidence>
<feature type="signal peptide" evidence="3">
    <location>
        <begin position="1"/>
        <end position="29"/>
    </location>
</feature>
<evidence type="ECO:0000313" key="5">
    <source>
        <dbReference type="Proteomes" id="UP000027265"/>
    </source>
</evidence>
<protein>
    <submittedName>
        <fullName evidence="4">Uncharacterized protein</fullName>
    </submittedName>
</protein>
<feature type="compositionally biased region" description="Low complexity" evidence="1">
    <location>
        <begin position="348"/>
        <end position="363"/>
    </location>
</feature>
<feature type="region of interest" description="Disordered" evidence="1">
    <location>
        <begin position="105"/>
        <end position="156"/>
    </location>
</feature>
<evidence type="ECO:0000256" key="1">
    <source>
        <dbReference type="SAM" id="MobiDB-lite"/>
    </source>
</evidence>
<proteinExistence type="predicted"/>
<dbReference type="InParanoid" id="A0A067PVF4"/>
<dbReference type="AlphaFoldDB" id="A0A067PVF4"/>
<keyword evidence="2" id="KW-0472">Membrane</keyword>
<feature type="transmembrane region" description="Helical" evidence="2">
    <location>
        <begin position="45"/>
        <end position="70"/>
    </location>
</feature>